<comment type="caution">
    <text evidence="3">The sequence shown here is derived from an EMBL/GenBank/DDBJ whole genome shotgun (WGS) entry which is preliminary data.</text>
</comment>
<feature type="transmembrane region" description="Helical" evidence="2">
    <location>
        <begin position="59"/>
        <end position="78"/>
    </location>
</feature>
<name>A0A9P5Z1E5_9AGAR</name>
<dbReference type="Proteomes" id="UP000807469">
    <property type="component" value="Unassembled WGS sequence"/>
</dbReference>
<feature type="compositionally biased region" description="Basic and acidic residues" evidence="1">
    <location>
        <begin position="342"/>
        <end position="351"/>
    </location>
</feature>
<feature type="transmembrane region" description="Helical" evidence="2">
    <location>
        <begin position="27"/>
        <end position="47"/>
    </location>
</feature>
<evidence type="ECO:0000313" key="3">
    <source>
        <dbReference type="EMBL" id="KAF9479417.1"/>
    </source>
</evidence>
<feature type="transmembrane region" description="Helical" evidence="2">
    <location>
        <begin position="98"/>
        <end position="123"/>
    </location>
</feature>
<accession>A0A9P5Z1E5</accession>
<dbReference type="EMBL" id="MU155213">
    <property type="protein sequence ID" value="KAF9479417.1"/>
    <property type="molecule type" value="Genomic_DNA"/>
</dbReference>
<evidence type="ECO:0000313" key="4">
    <source>
        <dbReference type="Proteomes" id="UP000807469"/>
    </source>
</evidence>
<keyword evidence="2" id="KW-0472">Membrane</keyword>
<keyword evidence="2" id="KW-1133">Transmembrane helix</keyword>
<feature type="transmembrane region" description="Helical" evidence="2">
    <location>
        <begin position="259"/>
        <end position="278"/>
    </location>
</feature>
<dbReference type="AlphaFoldDB" id="A0A9P5Z1E5"/>
<evidence type="ECO:0000256" key="2">
    <source>
        <dbReference type="SAM" id="Phobius"/>
    </source>
</evidence>
<keyword evidence="4" id="KW-1185">Reference proteome</keyword>
<keyword evidence="2" id="KW-0812">Transmembrane</keyword>
<feature type="transmembrane region" description="Helical" evidence="2">
    <location>
        <begin position="229"/>
        <end position="253"/>
    </location>
</feature>
<feature type="transmembrane region" description="Helical" evidence="2">
    <location>
        <begin position="143"/>
        <end position="167"/>
    </location>
</feature>
<feature type="transmembrane region" description="Helical" evidence="2">
    <location>
        <begin position="187"/>
        <end position="209"/>
    </location>
</feature>
<gene>
    <name evidence="3" type="ORF">BDN70DRAFT_692120</name>
</gene>
<feature type="region of interest" description="Disordered" evidence="1">
    <location>
        <begin position="342"/>
        <end position="364"/>
    </location>
</feature>
<proteinExistence type="predicted"/>
<reference evidence="3" key="1">
    <citation type="submission" date="2020-11" db="EMBL/GenBank/DDBJ databases">
        <authorList>
            <consortium name="DOE Joint Genome Institute"/>
            <person name="Ahrendt S."/>
            <person name="Riley R."/>
            <person name="Andreopoulos W."/>
            <person name="Labutti K."/>
            <person name="Pangilinan J."/>
            <person name="Ruiz-Duenas F.J."/>
            <person name="Barrasa J.M."/>
            <person name="Sanchez-Garcia M."/>
            <person name="Camarero S."/>
            <person name="Miyauchi S."/>
            <person name="Serrano A."/>
            <person name="Linde D."/>
            <person name="Babiker R."/>
            <person name="Drula E."/>
            <person name="Ayuso-Fernandez I."/>
            <person name="Pacheco R."/>
            <person name="Padilla G."/>
            <person name="Ferreira P."/>
            <person name="Barriuso J."/>
            <person name="Kellner H."/>
            <person name="Castanera R."/>
            <person name="Alfaro M."/>
            <person name="Ramirez L."/>
            <person name="Pisabarro A.G."/>
            <person name="Kuo A."/>
            <person name="Tritt A."/>
            <person name="Lipzen A."/>
            <person name="He G."/>
            <person name="Yan M."/>
            <person name="Ng V."/>
            <person name="Cullen D."/>
            <person name="Martin F."/>
            <person name="Rosso M.-N."/>
            <person name="Henrissat B."/>
            <person name="Hibbett D."/>
            <person name="Martinez A.T."/>
            <person name="Grigoriev I.V."/>
        </authorList>
    </citation>
    <scope>NUCLEOTIDE SEQUENCE</scope>
    <source>
        <strain evidence="3">CIRM-BRFM 674</strain>
    </source>
</reference>
<organism evidence="3 4">
    <name type="scientific">Pholiota conissans</name>
    <dbReference type="NCBI Taxonomy" id="109636"/>
    <lineage>
        <taxon>Eukaryota</taxon>
        <taxon>Fungi</taxon>
        <taxon>Dikarya</taxon>
        <taxon>Basidiomycota</taxon>
        <taxon>Agaricomycotina</taxon>
        <taxon>Agaricomycetes</taxon>
        <taxon>Agaricomycetidae</taxon>
        <taxon>Agaricales</taxon>
        <taxon>Agaricineae</taxon>
        <taxon>Strophariaceae</taxon>
        <taxon>Pholiota</taxon>
    </lineage>
</organism>
<dbReference type="OrthoDB" id="2641762at2759"/>
<evidence type="ECO:0000256" key="1">
    <source>
        <dbReference type="SAM" id="MobiDB-lite"/>
    </source>
</evidence>
<sequence>MGSTPYYGPDESAYDIFLERTFLAGDFISGMGFGMQVMLYISCAIFLWNTRKSRGRKSIYLLIYITLLLCVETIFGAVQARTVQVIYIDNRNYPGGPWQYFLATQYLAINVMFYATLFILTFLSDLLVLWRCWIIWGGSGTSVSYLVTAFPFLMVLASFAMGTLWTLQSSQPGLSLYSALPMAYGTSYYAISLSVNIVLTILIAARLLIYRRKAMKTLPQGHATHYFSLAAIFVESAALYSIVALTFIVSYALNNPINQIFLALASSAQQIAGYLIIYRLAEGRAWNQGTFASHDGKLPSLQFHHGQSTSAGGTATSASTNLETPIDGAPFALPYSRDHQLSHHLPSHEEKDDQEEVTVYIAPR</sequence>
<protein>
    <submittedName>
        <fullName evidence="3">Uncharacterized protein</fullName>
    </submittedName>
</protein>